<dbReference type="InterPro" id="IPR021623">
    <property type="entry name" value="LAP2alpha_C"/>
</dbReference>
<keyword evidence="3" id="KW-1185">Reference proteome</keyword>
<evidence type="ECO:0000259" key="1">
    <source>
        <dbReference type="Pfam" id="PF11560"/>
    </source>
</evidence>
<dbReference type="Gene3D" id="1.10.287.3160">
    <property type="match status" value="1"/>
</dbReference>
<dbReference type="Proteomes" id="UP001066276">
    <property type="component" value="Chromosome 10"/>
</dbReference>
<gene>
    <name evidence="2" type="ORF">NDU88_004282</name>
</gene>
<dbReference type="Pfam" id="PF11560">
    <property type="entry name" value="LAP2alpha"/>
    <property type="match status" value="1"/>
</dbReference>
<dbReference type="AlphaFoldDB" id="A0AAV7MDM0"/>
<evidence type="ECO:0000313" key="2">
    <source>
        <dbReference type="EMBL" id="KAJ1099178.1"/>
    </source>
</evidence>
<name>A0AAV7MDM0_PLEWA</name>
<feature type="domain" description="Lamina-associated polypeptide 2 alpha C-terminal" evidence="1">
    <location>
        <begin position="13"/>
        <end position="131"/>
    </location>
</feature>
<reference evidence="2" key="1">
    <citation type="journal article" date="2022" name="bioRxiv">
        <title>Sequencing and chromosome-scale assembly of the giantPleurodeles waltlgenome.</title>
        <authorList>
            <person name="Brown T."/>
            <person name="Elewa A."/>
            <person name="Iarovenko S."/>
            <person name="Subramanian E."/>
            <person name="Araus A.J."/>
            <person name="Petzold A."/>
            <person name="Susuki M."/>
            <person name="Suzuki K.-i.T."/>
            <person name="Hayashi T."/>
            <person name="Toyoda A."/>
            <person name="Oliveira C."/>
            <person name="Osipova E."/>
            <person name="Leigh N.D."/>
            <person name="Simon A."/>
            <person name="Yun M.H."/>
        </authorList>
    </citation>
    <scope>NUCLEOTIDE SEQUENCE</scope>
    <source>
        <strain evidence="2">20211129_DDA</strain>
        <tissue evidence="2">Liver</tissue>
    </source>
</reference>
<protein>
    <recommendedName>
        <fullName evidence="1">Lamina-associated polypeptide 2 alpha C-terminal domain-containing protein</fullName>
    </recommendedName>
</protein>
<proteinExistence type="predicted"/>
<dbReference type="EMBL" id="JANPWB010000014">
    <property type="protein sequence ID" value="KAJ1099178.1"/>
    <property type="molecule type" value="Genomic_DNA"/>
</dbReference>
<organism evidence="2 3">
    <name type="scientific">Pleurodeles waltl</name>
    <name type="common">Iberian ribbed newt</name>
    <dbReference type="NCBI Taxonomy" id="8319"/>
    <lineage>
        <taxon>Eukaryota</taxon>
        <taxon>Metazoa</taxon>
        <taxon>Chordata</taxon>
        <taxon>Craniata</taxon>
        <taxon>Vertebrata</taxon>
        <taxon>Euteleostomi</taxon>
        <taxon>Amphibia</taxon>
        <taxon>Batrachia</taxon>
        <taxon>Caudata</taxon>
        <taxon>Salamandroidea</taxon>
        <taxon>Salamandridae</taxon>
        <taxon>Pleurodelinae</taxon>
        <taxon>Pleurodeles</taxon>
    </lineage>
</organism>
<sequence>MSEELPISDFVDHSVEASLKKSFSELHLALRVAIYAVDASQSLVKDVHSLTLALSEGVECSCLFAKMETQAKFLANVSCDILKASASAMASSVLAHRHVYLRDWKVDSAHKSGLLHMPFTGSHLLGADLEHMLH</sequence>
<evidence type="ECO:0000313" key="3">
    <source>
        <dbReference type="Proteomes" id="UP001066276"/>
    </source>
</evidence>
<accession>A0AAV7MDM0</accession>
<comment type="caution">
    <text evidence="2">The sequence shown here is derived from an EMBL/GenBank/DDBJ whole genome shotgun (WGS) entry which is preliminary data.</text>
</comment>